<feature type="compositionally biased region" description="Pro residues" evidence="1">
    <location>
        <begin position="272"/>
        <end position="289"/>
    </location>
</feature>
<dbReference type="AlphaFoldDB" id="A0A949JCT8"/>
<dbReference type="EMBL" id="JAELVF020000001">
    <property type="protein sequence ID" value="MBU7596160.1"/>
    <property type="molecule type" value="Genomic_DNA"/>
</dbReference>
<sequence length="484" mass="52599">MDVQQRLDDIVATVEGARSMPMSASCVVNRADLLDMLGEVREALPGSLAQAQEVLGGREQVVAEAQQEARRIIDEAHRERASLISQTEVARLAEQESDRILTEARRESEEIRVEADDYVDSKLANFEVVLSKTIGAVDRGRDKLLGRAPAPHDGPGGEEFEESPDARAQDPETRKQQAEEYIEAQFRAFEAVLAKTLQAVGRGRQKLTGHQPIDDLAAHMAAQPDAAPDNRLRGTDEEYLAGLVDNSEAAAPTSVRPPAPARPGGGSAGYPAPQPAAYPPQPAAYPPQPCADYTEQPAALPPGAPSPYGHPADRMPPGGTDGQGMPTPDYYAPTGHQDQYAAQGHQDQYAVQSYQDPGYASQHDPYRDPQGYRPEGWPNQYDAPPAYETQGQYGYGDQLGDPSPYGDPGAPHGYQDQGMYAPAPDPYAPQQSGEYYPQPDRHGHGQQHGQGQQHGSPAALDETSFFDTSMIDLEQLRRYEQGRE</sequence>
<dbReference type="RefSeq" id="WP_216814796.1">
    <property type="nucleotide sequence ID" value="NZ_JAELVF020000001.1"/>
</dbReference>
<dbReference type="CDD" id="cd06503">
    <property type="entry name" value="ATP-synt_Fo_b"/>
    <property type="match status" value="1"/>
</dbReference>
<feature type="region of interest" description="Disordered" evidence="1">
    <location>
        <begin position="246"/>
        <end position="470"/>
    </location>
</feature>
<gene>
    <name evidence="2" type="ORF">JGS22_000540</name>
</gene>
<feature type="compositionally biased region" description="Low complexity" evidence="1">
    <location>
        <begin position="390"/>
        <end position="401"/>
    </location>
</feature>
<keyword evidence="2" id="KW-0132">Cell division</keyword>
<keyword evidence="3" id="KW-1185">Reference proteome</keyword>
<organism evidence="2 3">
    <name type="scientific">Streptomyces tardus</name>
    <dbReference type="NCBI Taxonomy" id="2780544"/>
    <lineage>
        <taxon>Bacteria</taxon>
        <taxon>Bacillati</taxon>
        <taxon>Actinomycetota</taxon>
        <taxon>Actinomycetes</taxon>
        <taxon>Kitasatosporales</taxon>
        <taxon>Streptomycetaceae</taxon>
        <taxon>Streptomyces</taxon>
    </lineage>
</organism>
<feature type="compositionally biased region" description="Polar residues" evidence="1">
    <location>
        <begin position="345"/>
        <end position="355"/>
    </location>
</feature>
<keyword evidence="2" id="KW-0131">Cell cycle</keyword>
<dbReference type="GO" id="GO:0051301">
    <property type="term" value="P:cell division"/>
    <property type="evidence" value="ECO:0007669"/>
    <property type="project" value="UniProtKB-KW"/>
</dbReference>
<feature type="compositionally biased region" description="Basic and acidic residues" evidence="1">
    <location>
        <begin position="164"/>
        <end position="177"/>
    </location>
</feature>
<comment type="caution">
    <text evidence="2">The sequence shown here is derived from an EMBL/GenBank/DDBJ whole genome shotgun (WGS) entry which is preliminary data.</text>
</comment>
<evidence type="ECO:0000313" key="3">
    <source>
        <dbReference type="Proteomes" id="UP000694501"/>
    </source>
</evidence>
<feature type="region of interest" description="Disordered" evidence="1">
    <location>
        <begin position="144"/>
        <end position="177"/>
    </location>
</feature>
<name>A0A949JCT8_9ACTN</name>
<protein>
    <submittedName>
        <fullName evidence="2">Cell division initiation protein</fullName>
    </submittedName>
</protein>
<dbReference type="PANTHER" id="PTHR38010:SF1">
    <property type="entry name" value="SLR0848 PROTEIN"/>
    <property type="match status" value="1"/>
</dbReference>
<evidence type="ECO:0000256" key="1">
    <source>
        <dbReference type="SAM" id="MobiDB-lite"/>
    </source>
</evidence>
<dbReference type="Proteomes" id="UP000694501">
    <property type="component" value="Unassembled WGS sequence"/>
</dbReference>
<evidence type="ECO:0000313" key="2">
    <source>
        <dbReference type="EMBL" id="MBU7596160.1"/>
    </source>
</evidence>
<reference evidence="2" key="1">
    <citation type="submission" date="2021-06" db="EMBL/GenBank/DDBJ databases">
        <title>Sequencing of actinobacteria type strains.</title>
        <authorList>
            <person name="Nguyen G.-S."/>
            <person name="Wentzel A."/>
        </authorList>
    </citation>
    <scope>NUCLEOTIDE SEQUENCE</scope>
    <source>
        <strain evidence="2">P38-E01</strain>
    </source>
</reference>
<proteinExistence type="predicted"/>
<accession>A0A949JCT8</accession>
<dbReference type="PANTHER" id="PTHR38010">
    <property type="entry name" value="SLR0848 PROTEIN"/>
    <property type="match status" value="1"/>
</dbReference>